<dbReference type="EMBL" id="LSFM01000027">
    <property type="protein sequence ID" value="OBY61297.1"/>
    <property type="molecule type" value="Genomic_DNA"/>
</dbReference>
<keyword evidence="1" id="KW-0472">Membrane</keyword>
<dbReference type="KEGG" id="pob:LPB03_15955"/>
<keyword evidence="1" id="KW-0812">Transmembrane</keyword>
<reference evidence="3" key="1">
    <citation type="submission" date="2016-02" db="EMBL/GenBank/DDBJ databases">
        <authorList>
            <person name="Shin S.-K."/>
            <person name="Yi H."/>
            <person name="Kim E."/>
        </authorList>
    </citation>
    <scope>NUCLEOTIDE SEQUENCE [LARGE SCALE GENOMIC DNA]</scope>
    <source>
        <strain evidence="3">LPB0003</strain>
    </source>
</reference>
<name>A0A1B8TNV8_9FLAO</name>
<keyword evidence="1" id="KW-1133">Transmembrane helix</keyword>
<feature type="transmembrane region" description="Helical" evidence="1">
    <location>
        <begin position="40"/>
        <end position="63"/>
    </location>
</feature>
<evidence type="ECO:0000256" key="1">
    <source>
        <dbReference type="SAM" id="Phobius"/>
    </source>
</evidence>
<keyword evidence="3" id="KW-1185">Reference proteome</keyword>
<dbReference type="Proteomes" id="UP000092584">
    <property type="component" value="Unassembled WGS sequence"/>
</dbReference>
<dbReference type="RefSeq" id="WP_065320631.1">
    <property type="nucleotide sequence ID" value="NZ_CAXBLX010000027.1"/>
</dbReference>
<protein>
    <submittedName>
        <fullName evidence="2">Uncharacterized protein</fullName>
    </submittedName>
</protein>
<sequence>MHKATIKQVVLLLFTSIVLYYSGLYLMAIGNIKNISDGLIVMTFFFAVFPFLSSSAMLTIKFFKFFLNLKKSES</sequence>
<feature type="transmembrane region" description="Helical" evidence="1">
    <location>
        <begin position="9"/>
        <end position="28"/>
    </location>
</feature>
<dbReference type="AlphaFoldDB" id="A0A1B8TNV8"/>
<proteinExistence type="predicted"/>
<dbReference type="OrthoDB" id="9993885at2"/>
<comment type="caution">
    <text evidence="2">The sequence shown here is derived from an EMBL/GenBank/DDBJ whole genome shotgun (WGS) entry which is preliminary data.</text>
</comment>
<evidence type="ECO:0000313" key="3">
    <source>
        <dbReference type="Proteomes" id="UP000092584"/>
    </source>
</evidence>
<dbReference type="STRING" id="1774273.LPB03_15955"/>
<organism evidence="2 3">
    <name type="scientific">Polaribacter vadi</name>
    <dbReference type="NCBI Taxonomy" id="1774273"/>
    <lineage>
        <taxon>Bacteria</taxon>
        <taxon>Pseudomonadati</taxon>
        <taxon>Bacteroidota</taxon>
        <taxon>Flavobacteriia</taxon>
        <taxon>Flavobacteriales</taxon>
        <taxon>Flavobacteriaceae</taxon>
    </lineage>
</organism>
<accession>A0A1B8TNV8</accession>
<gene>
    <name evidence="2" type="ORF">LPB3_15900</name>
</gene>
<evidence type="ECO:0000313" key="2">
    <source>
        <dbReference type="EMBL" id="OBY61297.1"/>
    </source>
</evidence>